<proteinExistence type="inferred from homology"/>
<dbReference type="GO" id="GO:0005737">
    <property type="term" value="C:cytoplasm"/>
    <property type="evidence" value="ECO:0007669"/>
    <property type="project" value="TreeGrafter"/>
</dbReference>
<dbReference type="AlphaFoldDB" id="A0A8J2LXA7"/>
<comment type="similarity">
    <text evidence="1">Belongs to the protein prenyltransferase subunit alpha family.</text>
</comment>
<dbReference type="InterPro" id="IPR002088">
    <property type="entry name" value="Prenyl_trans_a"/>
</dbReference>
<evidence type="ECO:0000313" key="6">
    <source>
        <dbReference type="EMBL" id="CAG7838312.1"/>
    </source>
</evidence>
<dbReference type="Proteomes" id="UP000708208">
    <property type="component" value="Unassembled WGS sequence"/>
</dbReference>
<keyword evidence="2" id="KW-0637">Prenyltransferase</keyword>
<evidence type="ECO:0000256" key="4">
    <source>
        <dbReference type="ARBA" id="ARBA00022737"/>
    </source>
</evidence>
<evidence type="ECO:0000256" key="5">
    <source>
        <dbReference type="SAM" id="MobiDB-lite"/>
    </source>
</evidence>
<feature type="region of interest" description="Disordered" evidence="5">
    <location>
        <begin position="84"/>
        <end position="103"/>
    </location>
</feature>
<keyword evidence="4" id="KW-0677">Repeat</keyword>
<dbReference type="OrthoDB" id="5358702at2759"/>
<reference evidence="6" key="1">
    <citation type="submission" date="2021-06" db="EMBL/GenBank/DDBJ databases">
        <authorList>
            <person name="Hodson N. C."/>
            <person name="Mongue J. A."/>
            <person name="Jaron S. K."/>
        </authorList>
    </citation>
    <scope>NUCLEOTIDE SEQUENCE</scope>
</reference>
<evidence type="ECO:0000256" key="2">
    <source>
        <dbReference type="ARBA" id="ARBA00022602"/>
    </source>
</evidence>
<keyword evidence="3" id="KW-0808">Transferase</keyword>
<dbReference type="Pfam" id="PF01239">
    <property type="entry name" value="PPTA"/>
    <property type="match status" value="3"/>
</dbReference>
<evidence type="ECO:0000313" key="7">
    <source>
        <dbReference type="Proteomes" id="UP000708208"/>
    </source>
</evidence>
<evidence type="ECO:0008006" key="8">
    <source>
        <dbReference type="Google" id="ProtNLM"/>
    </source>
</evidence>
<dbReference type="GO" id="GO:0008318">
    <property type="term" value="F:protein prenyltransferase activity"/>
    <property type="evidence" value="ECO:0007669"/>
    <property type="project" value="InterPro"/>
</dbReference>
<gene>
    <name evidence="6" type="ORF">AFUS01_LOCUS47295</name>
</gene>
<dbReference type="EMBL" id="CAJVCH010571703">
    <property type="protein sequence ID" value="CAG7838312.1"/>
    <property type="molecule type" value="Genomic_DNA"/>
</dbReference>
<protein>
    <recommendedName>
        <fullName evidence="8">Protein prenyltransferase alpha subunit repeat-containing protein 1</fullName>
    </recommendedName>
</protein>
<evidence type="ECO:0000256" key="3">
    <source>
        <dbReference type="ARBA" id="ARBA00022679"/>
    </source>
</evidence>
<accession>A0A8J2LXA7</accession>
<keyword evidence="7" id="KW-1185">Reference proteome</keyword>
<dbReference type="PANTHER" id="PTHR11129">
    <property type="entry name" value="PROTEIN FARNESYLTRANSFERASE ALPHA SUBUNIT/RAB GERANYLGERANYL TRANSFERASE ALPHA SUBUNIT"/>
    <property type="match status" value="1"/>
</dbReference>
<evidence type="ECO:0000256" key="1">
    <source>
        <dbReference type="ARBA" id="ARBA00006734"/>
    </source>
</evidence>
<organism evidence="6 7">
    <name type="scientific">Allacma fusca</name>
    <dbReference type="NCBI Taxonomy" id="39272"/>
    <lineage>
        <taxon>Eukaryota</taxon>
        <taxon>Metazoa</taxon>
        <taxon>Ecdysozoa</taxon>
        <taxon>Arthropoda</taxon>
        <taxon>Hexapoda</taxon>
        <taxon>Collembola</taxon>
        <taxon>Symphypleona</taxon>
        <taxon>Sminthuridae</taxon>
        <taxon>Allacma</taxon>
    </lineage>
</organism>
<comment type="caution">
    <text evidence="6">The sequence shown here is derived from an EMBL/GenBank/DDBJ whole genome shotgun (WGS) entry which is preliminary data.</text>
</comment>
<sequence length="419" mass="49159">MGDARDPDEFFDLAEKIIQNINTVFEKDGSLDEFDIVPVESQSNRSPVIHVNHKLALESWCVPFLYSHSFKCFTQLLPNRKVSAGNHKNQHRNGSTSVRNGSIGSHEGHTFVNSRLTEGDRTERKLNLSRILILLNPDLTLAWNYRREAFIQCCMQFQHELHLVSLVASRKPKSSEVFMYRKWLVKHILNEDLKGDNIEQIFTREMQAAGKAAEAYFSNYHAWDYRRWLLETFLGGSFCPDEFKLTILNSEKNCSDNWVERHISDHSGFHYRQKLLSQMSLLECNVNGVFQLFTKELENNLSLVMRFPGHEALWYHRRFLLQFLVPKLQMELTENLNNHHQPMETNWECEVWQCCEDKIQYLKKKEEDLVKSILTVNASLVDDASVNFITKDSSNLSILYSQKHAKWLFMMFEWIIDNN</sequence>
<name>A0A8J2LXA7_9HEXA</name>
<feature type="compositionally biased region" description="Polar residues" evidence="5">
    <location>
        <begin position="92"/>
        <end position="103"/>
    </location>
</feature>
<dbReference type="PANTHER" id="PTHR11129:SF3">
    <property type="entry name" value="PROTEIN PRENYLTRANSFERASE ALPHA SUBUNIT REPEAT-CONTAINING PROTEIN 1"/>
    <property type="match status" value="1"/>
</dbReference>
<dbReference type="PROSITE" id="PS51147">
    <property type="entry name" value="PFTA"/>
    <property type="match status" value="1"/>
</dbReference>